<evidence type="ECO:0000256" key="7">
    <source>
        <dbReference type="SAM" id="MobiDB-lite"/>
    </source>
</evidence>
<evidence type="ECO:0000313" key="13">
    <source>
        <dbReference type="Proteomes" id="UP000321570"/>
    </source>
</evidence>
<dbReference type="EMBL" id="CABIJS010000029">
    <property type="protein sequence ID" value="VUZ40128.1"/>
    <property type="molecule type" value="Genomic_DNA"/>
</dbReference>
<feature type="compositionally biased region" description="Basic and acidic residues" evidence="7">
    <location>
        <begin position="37"/>
        <end position="47"/>
    </location>
</feature>
<feature type="domain" description="RNase L inhibitor RLI-like possible metal-binding" evidence="9">
    <location>
        <begin position="66"/>
        <end position="94"/>
    </location>
</feature>
<comment type="similarity">
    <text evidence="6">Belongs to the TDD superfamily. TSR3 family.</text>
</comment>
<dbReference type="PANTHER" id="PTHR20426:SF0">
    <property type="entry name" value="18S RRNA AMINOCARBOXYPROPYLTRANSFERASE"/>
    <property type="match status" value="1"/>
</dbReference>
<dbReference type="Gene3D" id="3.40.50.150">
    <property type="entry name" value="Vaccinia Virus protein VP39"/>
    <property type="match status" value="1"/>
</dbReference>
<comment type="function">
    <text evidence="6">Aminocarboxypropyltransferase that catalyzes the aminocarboxypropyl transfer on pseudouridine in 18S rRNA. It constitutes the last step in biosynthesis of the hypermodified N1-methyl-N3-(3-amino-3-carboxypropyl) pseudouridine (m1acp3-Psi).</text>
</comment>
<comment type="caution">
    <text evidence="6">Lacks conserved residue(s) required for the propagation of feature annotation.</text>
</comment>
<feature type="binding site" evidence="6">
    <location>
        <position position="79"/>
    </location>
    <ligand>
        <name>S-adenosyl-L-methionine</name>
        <dbReference type="ChEBI" id="CHEBI:59789"/>
    </ligand>
</feature>
<dbReference type="Proteomes" id="UP000321570">
    <property type="component" value="Unassembled WGS sequence"/>
</dbReference>
<comment type="catalytic activity">
    <reaction evidence="6">
        <text>an N(1)-methylpseudouridine in rRNA + S-adenosyl-L-methionine = N(1)-methyl-N(3)-[(3S)-3-amino-3-carboxypropyl]pseudouridine in rRNA + S-methyl-5'-thioadenosine + H(+)</text>
        <dbReference type="Rhea" id="RHEA:63296"/>
        <dbReference type="Rhea" id="RHEA-COMP:11634"/>
        <dbReference type="Rhea" id="RHEA-COMP:16310"/>
        <dbReference type="ChEBI" id="CHEBI:15378"/>
        <dbReference type="ChEBI" id="CHEBI:17509"/>
        <dbReference type="ChEBI" id="CHEBI:59789"/>
        <dbReference type="ChEBI" id="CHEBI:74890"/>
        <dbReference type="ChEBI" id="CHEBI:146234"/>
        <dbReference type="EC" id="2.5.1.157"/>
    </reaction>
</comment>
<evidence type="ECO:0000256" key="3">
    <source>
        <dbReference type="ARBA" id="ARBA00022552"/>
    </source>
</evidence>
<keyword evidence="2 6" id="KW-0690">Ribosome biogenesis</keyword>
<dbReference type="OrthoDB" id="417697at2759"/>
<name>A0A158QEI4_HYMDI</name>
<organism evidence="14">
    <name type="scientific">Hymenolepis diminuta</name>
    <name type="common">Rat tapeworm</name>
    <dbReference type="NCBI Taxonomy" id="6216"/>
    <lineage>
        <taxon>Eukaryota</taxon>
        <taxon>Metazoa</taxon>
        <taxon>Spiralia</taxon>
        <taxon>Lophotrochozoa</taxon>
        <taxon>Platyhelminthes</taxon>
        <taxon>Cestoda</taxon>
        <taxon>Eucestoda</taxon>
        <taxon>Cyclophyllidea</taxon>
        <taxon>Hymenolepididae</taxon>
        <taxon>Hymenolepis</taxon>
    </lineage>
</organism>
<keyword evidence="1" id="KW-0963">Cytoplasm</keyword>
<dbReference type="EC" id="2.5.1.157" evidence="6"/>
<evidence type="ECO:0000313" key="14">
    <source>
        <dbReference type="WBParaSite" id="HDID_0000745101-mRNA-1"/>
    </source>
</evidence>
<dbReference type="HAMAP" id="MF_01116">
    <property type="entry name" value="TSR3"/>
    <property type="match status" value="1"/>
</dbReference>
<dbReference type="GO" id="GO:0106388">
    <property type="term" value="F:rRNA small subunit aminocarboxypropyltransferase activity"/>
    <property type="evidence" value="ECO:0007669"/>
    <property type="project" value="UniProtKB-EC"/>
</dbReference>
<reference evidence="14" key="1">
    <citation type="submission" date="2016-04" db="UniProtKB">
        <authorList>
            <consortium name="WormBaseParasite"/>
        </authorList>
    </citation>
    <scope>IDENTIFICATION</scope>
</reference>
<evidence type="ECO:0000259" key="8">
    <source>
        <dbReference type="Pfam" id="PF04034"/>
    </source>
</evidence>
<sequence>MPPKKQFSNLCYSGKQKGRFINKHGYGRRNSQVDYPLPEKSDSRESSSIENSSSPEVTSNISIPTAMWDLGQCDPKRCSGRKLVRLGVTRLLKIQEPFHGIVLTPTATQYINPSLDRETVSRCGIAAVDCSWAQLDNTPFHKLKYHHGRLIPYLLAVNSVNYGRPHKLNCAEAFAACLFILGWENEARQVMSKFSYGPSFFEVNKELLALYQSCKDDAEIFAIQNRYVSNLEDHKNRKHQSYSDVYAELDAELKTDSEDLVSNDEEKESEECFSDKMEGNQWDREISRGKGCSNDVLASSDDQGSDDTFQLGTIEDLSISEAAQANLVRQLATLCTPFEHSKLQKEAGRNWDRFYNRHGIKFFKDRHWTQREFEDLAQISGEEAIQVTILEIGCGVGNFIFPLIENLNKSRKKPVIFYACDISPKAVAKVIENPTFRKDFTSAFVCDVSREGALVEALKDAPKPDLLELQRDTDPHVTFQVATLIFVLSAIYPDQMSTCLANALSSLRPGGKLLLRDYGLFDHSQLRFGRGSRVLADRPLYHRQDGTFAYFFSIEELTKLLTDVGFSVERCTYIRRRTENRAAGLSVRRVFIQAVAQRPPLS</sequence>
<dbReference type="EMBL" id="UYSG01010936">
    <property type="protein sequence ID" value="VDL59767.1"/>
    <property type="molecule type" value="Genomic_DNA"/>
</dbReference>
<dbReference type="InterPro" id="IPR007177">
    <property type="entry name" value="Tsr3_C"/>
</dbReference>
<evidence type="ECO:0000256" key="6">
    <source>
        <dbReference type="HAMAP-Rule" id="MF_03146"/>
    </source>
</evidence>
<keyword evidence="13" id="KW-1185">Reference proteome</keyword>
<keyword evidence="4 6" id="KW-0808">Transferase</keyword>
<keyword evidence="5 6" id="KW-0949">S-adenosyl-L-methionine</keyword>
<proteinExistence type="inferred from homology"/>
<reference evidence="11 13" key="3">
    <citation type="submission" date="2019-07" db="EMBL/GenBank/DDBJ databases">
        <authorList>
            <person name="Jastrzebski P J."/>
            <person name="Paukszto L."/>
            <person name="Jastrzebski P J."/>
        </authorList>
    </citation>
    <scope>NUCLEOTIDE SEQUENCE [LARGE SCALE GENOMIC DNA]</scope>
    <source>
        <strain evidence="11 13">WMS-il1</strain>
    </source>
</reference>
<feature type="domain" description="16S/18S rRNA aminocarboxypropyltransferase Tsr3 C-terminal" evidence="8">
    <location>
        <begin position="101"/>
        <end position="228"/>
    </location>
</feature>
<dbReference type="GO" id="GO:0030490">
    <property type="term" value="P:maturation of SSU-rRNA"/>
    <property type="evidence" value="ECO:0007669"/>
    <property type="project" value="TreeGrafter"/>
</dbReference>
<accession>A0A158QEI4</accession>
<dbReference type="GO" id="GO:0000455">
    <property type="term" value="P:enzyme-directed rRNA pseudouridine synthesis"/>
    <property type="evidence" value="ECO:0007669"/>
    <property type="project" value="UniProtKB-UniRule"/>
</dbReference>
<dbReference type="AlphaFoldDB" id="A0A158QEI4"/>
<reference evidence="10 12" key="2">
    <citation type="submission" date="2018-11" db="EMBL/GenBank/DDBJ databases">
        <authorList>
            <consortium name="Pathogen Informatics"/>
        </authorList>
    </citation>
    <scope>NUCLEOTIDE SEQUENCE [LARGE SCALE GENOMIC DNA]</scope>
</reference>
<feature type="binding site" evidence="6">
    <location>
        <position position="151"/>
    </location>
    <ligand>
        <name>S-adenosyl-L-methionine</name>
        <dbReference type="ChEBI" id="CHEBI:59789"/>
    </ligand>
</feature>
<evidence type="ECO:0000313" key="12">
    <source>
        <dbReference type="Proteomes" id="UP000274504"/>
    </source>
</evidence>
<dbReference type="InterPro" id="IPR029063">
    <property type="entry name" value="SAM-dependent_MTases_sf"/>
</dbReference>
<evidence type="ECO:0000256" key="1">
    <source>
        <dbReference type="ARBA" id="ARBA00022490"/>
    </source>
</evidence>
<dbReference type="InterPro" id="IPR007209">
    <property type="entry name" value="RNaseL-inhib-like_metal-bd_dom"/>
</dbReference>
<dbReference type="Pfam" id="PF04068">
    <property type="entry name" value="Fer4_RLI"/>
    <property type="match status" value="1"/>
</dbReference>
<evidence type="ECO:0000256" key="2">
    <source>
        <dbReference type="ARBA" id="ARBA00022517"/>
    </source>
</evidence>
<dbReference type="NCBIfam" id="NF002621">
    <property type="entry name" value="PRK02287.1"/>
    <property type="match status" value="1"/>
</dbReference>
<dbReference type="PANTHER" id="PTHR20426">
    <property type="entry name" value="RIBOSOME BIOGENESIS PROTEIN TSR3 HOMOLOG"/>
    <property type="match status" value="1"/>
</dbReference>
<dbReference type="CDD" id="cd02440">
    <property type="entry name" value="AdoMet_MTases"/>
    <property type="match status" value="1"/>
</dbReference>
<dbReference type="Pfam" id="PF04034">
    <property type="entry name" value="Ribo_biogen_C"/>
    <property type="match status" value="1"/>
</dbReference>
<dbReference type="STRING" id="6216.A0A158QEI4"/>
<dbReference type="Proteomes" id="UP000274504">
    <property type="component" value="Unassembled WGS sequence"/>
</dbReference>
<dbReference type="InterPro" id="IPR022968">
    <property type="entry name" value="Tsr3-like"/>
</dbReference>
<evidence type="ECO:0000313" key="10">
    <source>
        <dbReference type="EMBL" id="VDL59767.1"/>
    </source>
</evidence>
<evidence type="ECO:0000256" key="4">
    <source>
        <dbReference type="ARBA" id="ARBA00022679"/>
    </source>
</evidence>
<feature type="region of interest" description="Disordered" evidence="7">
    <location>
        <begin position="20"/>
        <end position="58"/>
    </location>
</feature>
<dbReference type="WBParaSite" id="HDID_0000745101-mRNA-1">
    <property type="protein sequence ID" value="HDID_0000745101-mRNA-1"/>
    <property type="gene ID" value="HDID_0000745101"/>
</dbReference>
<dbReference type="SUPFAM" id="SSF53335">
    <property type="entry name" value="S-adenosyl-L-methionine-dependent methyltransferases"/>
    <property type="match status" value="1"/>
</dbReference>
<gene>
    <name evidence="10" type="ORF">HDID_LOCUS7449</name>
    <name evidence="11" type="ORF">WMSIL1_LOCUS1225</name>
</gene>
<dbReference type="Pfam" id="PF13489">
    <property type="entry name" value="Methyltransf_23"/>
    <property type="match status" value="1"/>
</dbReference>
<keyword evidence="3 6" id="KW-0698">rRNA processing</keyword>
<evidence type="ECO:0000313" key="11">
    <source>
        <dbReference type="EMBL" id="VUZ40128.1"/>
    </source>
</evidence>
<evidence type="ECO:0000256" key="5">
    <source>
        <dbReference type="ARBA" id="ARBA00022691"/>
    </source>
</evidence>
<evidence type="ECO:0000259" key="9">
    <source>
        <dbReference type="Pfam" id="PF04068"/>
    </source>
</evidence>
<protein>
    <recommendedName>
        <fullName evidence="6">18S rRNA aminocarboxypropyltransferase</fullName>
        <ecNumber evidence="6">2.5.1.157</ecNumber>
    </recommendedName>
</protein>
<feature type="compositionally biased region" description="Low complexity" evidence="7">
    <location>
        <begin position="48"/>
        <end position="58"/>
    </location>
</feature>
<feature type="binding site" evidence="6">
    <location>
        <position position="128"/>
    </location>
    <ligand>
        <name>S-adenosyl-L-methionine</name>
        <dbReference type="ChEBI" id="CHEBI:59789"/>
    </ligand>
</feature>
<dbReference type="GO" id="GO:1904047">
    <property type="term" value="F:S-adenosyl-L-methionine binding"/>
    <property type="evidence" value="ECO:0007669"/>
    <property type="project" value="UniProtKB-UniRule"/>
</dbReference>